<name>A0A645CQA9_9ZZZZ</name>
<evidence type="ECO:0000313" key="1">
    <source>
        <dbReference type="EMBL" id="MPM79256.1"/>
    </source>
</evidence>
<gene>
    <name evidence="1" type="ORF">SDC9_126289</name>
</gene>
<organism evidence="1">
    <name type="scientific">bioreactor metagenome</name>
    <dbReference type="NCBI Taxonomy" id="1076179"/>
    <lineage>
        <taxon>unclassified sequences</taxon>
        <taxon>metagenomes</taxon>
        <taxon>ecological metagenomes</taxon>
    </lineage>
</organism>
<reference evidence="1" key="1">
    <citation type="submission" date="2019-08" db="EMBL/GenBank/DDBJ databases">
        <authorList>
            <person name="Kucharzyk K."/>
            <person name="Murdoch R.W."/>
            <person name="Higgins S."/>
            <person name="Loffler F."/>
        </authorList>
    </citation>
    <scope>NUCLEOTIDE SEQUENCE</scope>
</reference>
<dbReference type="EMBL" id="VSSQ01029218">
    <property type="protein sequence ID" value="MPM79256.1"/>
    <property type="molecule type" value="Genomic_DNA"/>
</dbReference>
<accession>A0A645CQA9</accession>
<sequence>MGCLQQGQIVHIRKFAQFFDAGIADSAFRHVHDPAETQIIGRVHDQTQISQ</sequence>
<protein>
    <submittedName>
        <fullName evidence="1">Uncharacterized protein</fullName>
    </submittedName>
</protein>
<comment type="caution">
    <text evidence="1">The sequence shown here is derived from an EMBL/GenBank/DDBJ whole genome shotgun (WGS) entry which is preliminary data.</text>
</comment>
<proteinExistence type="predicted"/>
<dbReference type="AlphaFoldDB" id="A0A645CQA9"/>